<accession>A0ACC3TVM5</accession>
<evidence type="ECO:0000313" key="1">
    <source>
        <dbReference type="EMBL" id="KAK9325009.1"/>
    </source>
</evidence>
<protein>
    <submittedName>
        <fullName evidence="1">Uncharacterized protein</fullName>
    </submittedName>
</protein>
<comment type="caution">
    <text evidence="1">The sequence shown here is derived from an EMBL/GenBank/DDBJ whole genome shotgun (WGS) entry which is preliminary data.</text>
</comment>
<organism evidence="1 2">
    <name type="scientific">Lipomyces orientalis</name>
    <dbReference type="NCBI Taxonomy" id="1233043"/>
    <lineage>
        <taxon>Eukaryota</taxon>
        <taxon>Fungi</taxon>
        <taxon>Dikarya</taxon>
        <taxon>Ascomycota</taxon>
        <taxon>Saccharomycotina</taxon>
        <taxon>Lipomycetes</taxon>
        <taxon>Lipomycetales</taxon>
        <taxon>Lipomycetaceae</taxon>
        <taxon>Lipomyces</taxon>
    </lineage>
</organism>
<name>A0ACC3TVM5_9ASCO</name>
<dbReference type="EMBL" id="MU970044">
    <property type="protein sequence ID" value="KAK9325009.1"/>
    <property type="molecule type" value="Genomic_DNA"/>
</dbReference>
<dbReference type="Proteomes" id="UP001489719">
    <property type="component" value="Unassembled WGS sequence"/>
</dbReference>
<reference evidence="2" key="1">
    <citation type="journal article" date="2024" name="Front. Bioeng. Biotechnol.">
        <title>Genome-scale model development and genomic sequencing of the oleaginous clade Lipomyces.</title>
        <authorList>
            <person name="Czajka J.J."/>
            <person name="Han Y."/>
            <person name="Kim J."/>
            <person name="Mondo S.J."/>
            <person name="Hofstad B.A."/>
            <person name="Robles A."/>
            <person name="Haridas S."/>
            <person name="Riley R."/>
            <person name="LaButti K."/>
            <person name="Pangilinan J."/>
            <person name="Andreopoulos W."/>
            <person name="Lipzen A."/>
            <person name="Yan J."/>
            <person name="Wang M."/>
            <person name="Ng V."/>
            <person name="Grigoriev I.V."/>
            <person name="Spatafora J.W."/>
            <person name="Magnuson J.K."/>
            <person name="Baker S.E."/>
            <person name="Pomraning K.R."/>
        </authorList>
    </citation>
    <scope>NUCLEOTIDE SEQUENCE [LARGE SCALE GENOMIC DNA]</scope>
    <source>
        <strain evidence="2">CBS 10300</strain>
    </source>
</reference>
<gene>
    <name evidence="1" type="ORF">V1517DRAFT_315751</name>
</gene>
<sequence length="1529" mass="164779">MAAAPEIVTVELPEEETENFGFMALGKDALLTLESPIENPTSSSNLLSIANGRGLYAVAVTGGFVVGSTSSLRQKFSDQDKTLRGLVHYIPEPLKFLSFTSDEQHLVVVGQAGGMAWYFVDDLRQEGAKPRGFFRKGPLLDMKPNPTNGKSIAVLAGNRIVYLIDLPSGSSTRISDGGNAASFDWASTGQQIIVGNTEGVLTEYTVAGETVGHVDPAPDVQDKFVIFVSWIEQHRFLVIYSKPPAPKVHDYELFVITREPSKFTYSKIFDSCPPFGLTFREGWWYSIVIRNWNRDKLPYLILLASTPSIDIALMTEKHTFYLLDDTKRASLPFHQDKDTSPVGMGLDLTATDRVLNPKPGVDDAPALPILWVLNNVGQLKAWNVVWGDGVAQNLADVKVLREQHMRIVESAAAAQSLVTPPGSPPKAAVTVPEPVDTSTVREAAPEAESEGTEDRDIDTTAEEPGYEVIEKPQEAPDAIPESAREPEAQPETTRPEAEAVEPSEEVPSEPTLARDGGGEEHERIEESKELPVRTSEPEVETEEAAPEPKEPAREPTPVSAAEPEGEKEKATELDAPPATSDKKEQEVAAKQPSMSPTAHAFQLPSQLAGSNGGFSIPSFGQRSAPESTSPASAPATSTPSLFSQYANVPSLMQAGKGVSASVPFAGFGQTPGFGFGAGLGQQAGIPALGRPPLTSSPSPFGGTTAAFGQSGLPGPSPFGAFANRPAVSFGQSSFGQPAAPPVQPQAAVKPPGFPVPPSPTSMASPFGQFADQQPAGVSPFGQFADKQQAGPAPSSPFGQFANQQQAPSFTQPVSQASQPVAAPSPGAAFGARLGPTRAVPDEENESDYEDVSGEEEYEEDGEESYGEEYSEEGDEYGEEYDEEGDEGEEEYDEEYESDADNEGGVTDMLAQTKVDDNERPAQGRALSSGSLRADAKEFKLSPVSTSPSKAPGSVTMEPTSSSKSLRVDAAEFVFKPVLPATSLMTATATPAQAFAFPKQPHAVQIKPPPTDEMSTSKKDETKSIPSPPKPTEEAKPKSVLSPATAAPFVPVSMATATNAVQGAAVPREEPKATIPVAEYKKPDGLFSVAAPAKDEQPAGLLLSTAETFAVAKEPTDKAEPAGAGPKAESPSPPLIDVESKPVTPAPQKPSETGPEQETMNEAIKQTAQTAEEHEEEKAQSEDYEEVSEDTESSLLNIDEAPVNLKFSHMPPPVPEYVQISSVEEYQSKEKGLAMIFDRVYHETSRELDIIRKNLSRLSKFLEAHNAQHLIRHSREDFNKSEEWRLGEVSNMTSMIDDLMREVRSIRTDTERDEVGLHKVETAILKLDSKLTTAGAVLKQRSDPKHVSRLRSRPLPPDALELQREIRQKTQDVSRRLDELERENTLIKSKLSASAKAPGSDMFGAAPSIEGVHQSIQRITRFAQRRALDVSNLQNELRFMLDENSNMAASPRTPRTPVTLSGTPLKKGTPGSIVLAATPARSDKDFVDSPPTLSVDEEAVDELIARKKVKRKLRELMLARPETAIFTNEK</sequence>
<keyword evidence="2" id="KW-1185">Reference proteome</keyword>
<proteinExistence type="predicted"/>
<evidence type="ECO:0000313" key="2">
    <source>
        <dbReference type="Proteomes" id="UP001489719"/>
    </source>
</evidence>